<dbReference type="PANTHER" id="PTHR47926:SF347">
    <property type="entry name" value="PENTATRICOPEPTIDE REPEAT-CONTAINING PROTEIN"/>
    <property type="match status" value="1"/>
</dbReference>
<reference evidence="3" key="1">
    <citation type="journal article" date="2025" name="Foods">
        <title>Unveiling the Microbial Signatures of Arabica Coffee Cherries: Insights into Ripeness Specific Diversity, Functional Traits, and Implications for Quality and Safety.</title>
        <authorList>
            <consortium name="RefSeq"/>
            <person name="Tenea G.N."/>
            <person name="Cifuentes V."/>
            <person name="Reyes P."/>
            <person name="Cevallos-Vallejos M."/>
        </authorList>
    </citation>
    <scope>NUCLEOTIDE SEQUENCE [LARGE SCALE GENOMIC DNA]</scope>
</reference>
<keyword evidence="1" id="KW-0677">Repeat</keyword>
<gene>
    <name evidence="4 5" type="primary">LOC113711654</name>
</gene>
<dbReference type="RefSeq" id="XP_071924062.1">
    <property type="nucleotide sequence ID" value="XM_072067961.1"/>
</dbReference>
<feature type="repeat" description="PPR" evidence="2">
    <location>
        <begin position="211"/>
        <end position="245"/>
    </location>
</feature>
<proteinExistence type="predicted"/>
<feature type="repeat" description="PPR" evidence="2">
    <location>
        <begin position="111"/>
        <end position="145"/>
    </location>
</feature>
<evidence type="ECO:0000256" key="2">
    <source>
        <dbReference type="PROSITE-ProRule" id="PRU00708"/>
    </source>
</evidence>
<reference evidence="4 5" key="2">
    <citation type="submission" date="2025-05" db="UniProtKB">
        <authorList>
            <consortium name="RefSeq"/>
        </authorList>
    </citation>
    <scope>IDENTIFICATION</scope>
    <source>
        <tissue evidence="4 5">Leaves</tissue>
    </source>
</reference>
<dbReference type="RefSeq" id="XP_027090622.2">
    <property type="nucleotide sequence ID" value="XM_027234821.2"/>
</dbReference>
<name>A0A6P6ULM5_COFAR</name>
<dbReference type="NCBIfam" id="TIGR00756">
    <property type="entry name" value="PPR"/>
    <property type="match status" value="3"/>
</dbReference>
<dbReference type="InterPro" id="IPR002885">
    <property type="entry name" value="PPR_rpt"/>
</dbReference>
<organism evidence="3 4">
    <name type="scientific">Coffea arabica</name>
    <name type="common">Arabian coffee</name>
    <dbReference type="NCBI Taxonomy" id="13443"/>
    <lineage>
        <taxon>Eukaryota</taxon>
        <taxon>Viridiplantae</taxon>
        <taxon>Streptophyta</taxon>
        <taxon>Embryophyta</taxon>
        <taxon>Tracheophyta</taxon>
        <taxon>Spermatophyta</taxon>
        <taxon>Magnoliopsida</taxon>
        <taxon>eudicotyledons</taxon>
        <taxon>Gunneridae</taxon>
        <taxon>Pentapetalae</taxon>
        <taxon>asterids</taxon>
        <taxon>lamiids</taxon>
        <taxon>Gentianales</taxon>
        <taxon>Rubiaceae</taxon>
        <taxon>Ixoroideae</taxon>
        <taxon>Gardenieae complex</taxon>
        <taxon>Bertiereae - Coffeeae clade</taxon>
        <taxon>Coffeeae</taxon>
        <taxon>Coffea</taxon>
    </lineage>
</organism>
<evidence type="ECO:0000313" key="4">
    <source>
        <dbReference type="RefSeq" id="XP_027090622.2"/>
    </source>
</evidence>
<evidence type="ECO:0000313" key="5">
    <source>
        <dbReference type="RefSeq" id="XP_071924062.1"/>
    </source>
</evidence>
<dbReference type="Pfam" id="PF20431">
    <property type="entry name" value="E_motif"/>
    <property type="match status" value="1"/>
</dbReference>
<evidence type="ECO:0000313" key="3">
    <source>
        <dbReference type="Proteomes" id="UP001652660"/>
    </source>
</evidence>
<dbReference type="OrthoDB" id="631241at2759"/>
<dbReference type="Pfam" id="PF01535">
    <property type="entry name" value="PPR"/>
    <property type="match status" value="3"/>
</dbReference>
<sequence>MNKALIFFTSKILKRSHFIKSSRKLFSSTPIKIQAVHPQNLTLTACITLLQSCANQSDLGGGKQLHAHMLITGFFHSSPLSATSLINMYSKCSISISDALSIFLASPHCQNVYAYNAIIAGFISHDLPNKVLEFYFNMRMVGLIPDKFTFPCLIKACCHAMDVEKIHALVFKLGLEFDLYVGSALVHGYLRVGLLSSEALKVFDELPERGDVVIWNAMINGFAQLGEIDKPLGIFRRMVENRVVPNRFSVTGILSVLAVAGEIYNGRVIHGFVIKMGYDSGVAVANALIDMYGKCKFVMDASKVFDSTLEKDIFSWNSIICVHGQCGEHEETLRQLENMLHAGVQPDLVTVASVLPACAHLTALMRGREIHRYVIVYGLGKSGVYGGHNNIYINNAVMDMYAKCGSLREARLVFDKMSHRDVASWNIMIMGYGMHGFGNEALDMFHIMSKTELKPDEVTFVGVLSACSHAGFVTWGREYLASMQPKYGVFPTIEHYACVIDMLGRAGQLEEAYELLSTMPYEANPVVWRAFLAASQLHGNSDLAEVAAHQIFKLEPEHCGSYVMLSNIYGASGRYDEVFGLRHTMRQQDVKKIPGCSWIELSNGVHVFVTRDQNHPEGIEIYAGLGSLTACLCENGYQPSLLEATV</sequence>
<feature type="repeat" description="PPR" evidence="2">
    <location>
        <begin position="312"/>
        <end position="346"/>
    </location>
</feature>
<feature type="repeat" description="PPR" evidence="2">
    <location>
        <begin position="390"/>
        <end position="420"/>
    </location>
</feature>
<accession>A0A6P6ULM5</accession>
<dbReference type="GeneID" id="113711654"/>
<dbReference type="PROSITE" id="PS51375">
    <property type="entry name" value="PPR"/>
    <property type="match status" value="5"/>
</dbReference>
<dbReference type="Proteomes" id="UP001652660">
    <property type="component" value="Chromosome 10e"/>
</dbReference>
<dbReference type="Gene3D" id="1.25.40.10">
    <property type="entry name" value="Tetratricopeptide repeat domain"/>
    <property type="match status" value="5"/>
</dbReference>
<dbReference type="GO" id="GO:0009451">
    <property type="term" value="P:RNA modification"/>
    <property type="evidence" value="ECO:0007669"/>
    <property type="project" value="InterPro"/>
</dbReference>
<feature type="repeat" description="PPR" evidence="2">
    <location>
        <begin position="421"/>
        <end position="455"/>
    </location>
</feature>
<dbReference type="GO" id="GO:0003723">
    <property type="term" value="F:RNA binding"/>
    <property type="evidence" value="ECO:0007669"/>
    <property type="project" value="InterPro"/>
</dbReference>
<dbReference type="InterPro" id="IPR011990">
    <property type="entry name" value="TPR-like_helical_dom_sf"/>
</dbReference>
<evidence type="ECO:0000256" key="1">
    <source>
        <dbReference type="ARBA" id="ARBA00022737"/>
    </source>
</evidence>
<keyword evidence="3" id="KW-1185">Reference proteome</keyword>
<dbReference type="Pfam" id="PF13041">
    <property type="entry name" value="PPR_2"/>
    <property type="match status" value="3"/>
</dbReference>
<dbReference type="InterPro" id="IPR046848">
    <property type="entry name" value="E_motif"/>
</dbReference>
<dbReference type="InterPro" id="IPR046960">
    <property type="entry name" value="PPR_At4g14850-like_plant"/>
</dbReference>
<protein>
    <submittedName>
        <fullName evidence="4 5">Pentatricopeptide repeat-containing protein At3g14730-like</fullName>
    </submittedName>
</protein>
<dbReference type="PANTHER" id="PTHR47926">
    <property type="entry name" value="PENTATRICOPEPTIDE REPEAT-CONTAINING PROTEIN"/>
    <property type="match status" value="1"/>
</dbReference>